<dbReference type="AlphaFoldDB" id="A0A5J0SE36"/>
<reference evidence="1" key="1">
    <citation type="submission" date="2018-06" db="EMBL/GenBank/DDBJ databases">
        <authorList>
            <person name="Ashton P.M."/>
            <person name="Dallman T."/>
            <person name="Nair S."/>
            <person name="De Pinna E."/>
            <person name="Peters T."/>
            <person name="Grant K."/>
        </authorList>
    </citation>
    <scope>NUCLEOTIDE SEQUENCE</scope>
    <source>
        <strain evidence="1">430336</strain>
    </source>
</reference>
<protein>
    <submittedName>
        <fullName evidence="1">Uncharacterized protein</fullName>
    </submittedName>
</protein>
<accession>A0A5J0SE36</accession>
<proteinExistence type="predicted"/>
<organism evidence="1">
    <name type="scientific">Salmonella enterica subsp. enterica serovar Kottbus</name>
    <dbReference type="NCBI Taxonomy" id="224727"/>
    <lineage>
        <taxon>Bacteria</taxon>
        <taxon>Pseudomonadati</taxon>
        <taxon>Pseudomonadota</taxon>
        <taxon>Gammaproteobacteria</taxon>
        <taxon>Enterobacterales</taxon>
        <taxon>Enterobacteriaceae</taxon>
        <taxon>Salmonella</taxon>
    </lineage>
</organism>
<sequence length="88" mass="9894">MTSNEPALNLTYDELYEEARAMLSVLSRNCSSPPDAFDRGCRRGVITLWYSLAMSIKDSGRDYHEDRQQLDLLAGLTSESPEPPADVR</sequence>
<evidence type="ECO:0000313" key="1">
    <source>
        <dbReference type="EMBL" id="EBQ9797530.1"/>
    </source>
</evidence>
<comment type="caution">
    <text evidence="1">The sequence shown here is derived from an EMBL/GenBank/DDBJ whole genome shotgun (WGS) entry which is preliminary data.</text>
</comment>
<dbReference type="EMBL" id="AAGQTM010000049">
    <property type="protein sequence ID" value="EBQ9797530.1"/>
    <property type="molecule type" value="Genomic_DNA"/>
</dbReference>
<name>A0A5J0SE36_SALET</name>
<gene>
    <name evidence="1" type="ORF">DM035_25795</name>
</gene>